<keyword evidence="4" id="KW-0456">Lyase</keyword>
<dbReference type="FunFam" id="3.40.50.720:FF:000924">
    <property type="entry name" value="GDP-mannose 4,6 dehydratase"/>
    <property type="match status" value="1"/>
</dbReference>
<dbReference type="Pfam" id="PF16363">
    <property type="entry name" value="GDP_Man_Dehyd"/>
    <property type="match status" value="1"/>
</dbReference>
<dbReference type="EC" id="4.2.1.47" evidence="3"/>
<dbReference type="PANTHER" id="PTHR43715:SF1">
    <property type="entry name" value="GDP-MANNOSE 4,6 DEHYDRATASE"/>
    <property type="match status" value="1"/>
</dbReference>
<dbReference type="AlphaFoldDB" id="A0A0F8XPT3"/>
<evidence type="ECO:0000256" key="1">
    <source>
        <dbReference type="ARBA" id="ARBA00001937"/>
    </source>
</evidence>
<organism evidence="6">
    <name type="scientific">marine sediment metagenome</name>
    <dbReference type="NCBI Taxonomy" id="412755"/>
    <lineage>
        <taxon>unclassified sequences</taxon>
        <taxon>metagenomes</taxon>
        <taxon>ecological metagenomes</taxon>
    </lineage>
</organism>
<dbReference type="GO" id="GO:0008446">
    <property type="term" value="F:GDP-mannose 4,6-dehydratase activity"/>
    <property type="evidence" value="ECO:0007669"/>
    <property type="project" value="UniProtKB-EC"/>
</dbReference>
<dbReference type="EMBL" id="LAZR01057941">
    <property type="protein sequence ID" value="KKK70973.1"/>
    <property type="molecule type" value="Genomic_DNA"/>
</dbReference>
<feature type="domain" description="NAD(P)-binding" evidence="5">
    <location>
        <begin position="5"/>
        <end position="302"/>
    </location>
</feature>
<evidence type="ECO:0000256" key="3">
    <source>
        <dbReference type="ARBA" id="ARBA00011989"/>
    </source>
</evidence>
<comment type="caution">
    <text evidence="6">The sequence shown here is derived from an EMBL/GenBank/DDBJ whole genome shotgun (WGS) entry which is preliminary data.</text>
</comment>
<reference evidence="6" key="1">
    <citation type="journal article" date="2015" name="Nature">
        <title>Complex archaea that bridge the gap between prokaryotes and eukaryotes.</title>
        <authorList>
            <person name="Spang A."/>
            <person name="Saw J.H."/>
            <person name="Jorgensen S.L."/>
            <person name="Zaremba-Niedzwiedzka K."/>
            <person name="Martijn J."/>
            <person name="Lind A.E."/>
            <person name="van Eijk R."/>
            <person name="Schleper C."/>
            <person name="Guy L."/>
            <person name="Ettema T.J."/>
        </authorList>
    </citation>
    <scope>NUCLEOTIDE SEQUENCE</scope>
</reference>
<gene>
    <name evidence="6" type="ORF">LCGC14_2918620</name>
</gene>
<evidence type="ECO:0000313" key="6">
    <source>
        <dbReference type="EMBL" id="KKK70973.1"/>
    </source>
</evidence>
<dbReference type="GO" id="GO:0042351">
    <property type="term" value="P:'de novo' GDP-L-fucose biosynthetic process"/>
    <property type="evidence" value="ECO:0007669"/>
    <property type="project" value="TreeGrafter"/>
</dbReference>
<dbReference type="InterPro" id="IPR016040">
    <property type="entry name" value="NAD(P)-bd_dom"/>
</dbReference>
<evidence type="ECO:0000259" key="5">
    <source>
        <dbReference type="Pfam" id="PF16363"/>
    </source>
</evidence>
<dbReference type="PANTHER" id="PTHR43715">
    <property type="entry name" value="GDP-MANNOSE 4,6-DEHYDRATASE"/>
    <property type="match status" value="1"/>
</dbReference>
<evidence type="ECO:0000256" key="2">
    <source>
        <dbReference type="ARBA" id="ARBA00009263"/>
    </source>
</evidence>
<comment type="similarity">
    <text evidence="2">Belongs to the NAD(P)-dependent epimerase/dehydratase family. GDP-mannose 4,6-dehydratase subfamily.</text>
</comment>
<accession>A0A0F8XPT3</accession>
<dbReference type="Gene3D" id="3.40.50.720">
    <property type="entry name" value="NAD(P)-binding Rossmann-like Domain"/>
    <property type="match status" value="1"/>
</dbReference>
<dbReference type="InterPro" id="IPR006368">
    <property type="entry name" value="GDP_Man_deHydtase"/>
</dbReference>
<name>A0A0F8XPT3_9ZZZZ</name>
<feature type="non-terminal residue" evidence="6">
    <location>
        <position position="302"/>
    </location>
</feature>
<sequence>MKRALITGLTGQDGSYLAEFLLSKDYLVYGTVRHSASPNYWRIEHLLDKIELIKADLLDMPSLINAVRVAAPNEVYNLASQSFVPTSWEQPVFTQNATALGPLNLLEAIRVVDPEIKFYQASSSEMFGMAKECPQNEQTPLSPRSIYATSKTFAHNITINYREHYGLFASAGILFNHESPRRGLEFVTRKVTDGVARIKLGLRDTLALGNLEPHRDWGYAKDYVEAMWLMLQHDEPGEWVVGTGKTHSIEQLVHTAFCCVDLDWRDYVTQDPKFMRPHTEITPLLADASKAKRELGWEPKTT</sequence>
<dbReference type="CDD" id="cd05260">
    <property type="entry name" value="GDP_MD_SDR_e"/>
    <property type="match status" value="1"/>
</dbReference>
<proteinExistence type="inferred from homology"/>
<dbReference type="InterPro" id="IPR036291">
    <property type="entry name" value="NAD(P)-bd_dom_sf"/>
</dbReference>
<dbReference type="SUPFAM" id="SSF51735">
    <property type="entry name" value="NAD(P)-binding Rossmann-fold domains"/>
    <property type="match status" value="1"/>
</dbReference>
<comment type="cofactor">
    <cofactor evidence="1">
        <name>NADP(+)</name>
        <dbReference type="ChEBI" id="CHEBI:58349"/>
    </cofactor>
</comment>
<evidence type="ECO:0000256" key="4">
    <source>
        <dbReference type="ARBA" id="ARBA00023239"/>
    </source>
</evidence>
<protein>
    <recommendedName>
        <fullName evidence="3">GDP-mannose 4,6-dehydratase</fullName>
        <ecNumber evidence="3">4.2.1.47</ecNumber>
    </recommendedName>
</protein>
<dbReference type="Gene3D" id="3.90.25.10">
    <property type="entry name" value="UDP-galactose 4-epimerase, domain 1"/>
    <property type="match status" value="1"/>
</dbReference>